<gene>
    <name evidence="12" type="ORF">AKO1_015568</name>
</gene>
<evidence type="ECO:0000256" key="1">
    <source>
        <dbReference type="ARBA" id="ARBA00004567"/>
    </source>
</evidence>
<dbReference type="GO" id="GO:0031080">
    <property type="term" value="C:nuclear pore outer ring"/>
    <property type="evidence" value="ECO:0007669"/>
    <property type="project" value="TreeGrafter"/>
</dbReference>
<dbReference type="GO" id="GO:0051028">
    <property type="term" value="P:mRNA transport"/>
    <property type="evidence" value="ECO:0007669"/>
    <property type="project" value="UniProtKB-KW"/>
</dbReference>
<protein>
    <submittedName>
        <fullName evidence="12">Protein transport protein SEC13</fullName>
    </submittedName>
</protein>
<evidence type="ECO:0000313" key="12">
    <source>
        <dbReference type="EMBL" id="KAL0488396.1"/>
    </source>
</evidence>
<evidence type="ECO:0000256" key="9">
    <source>
        <dbReference type="ARBA" id="ARBA00023132"/>
    </source>
</evidence>
<dbReference type="SUPFAM" id="SSF50978">
    <property type="entry name" value="WD40 repeat-like"/>
    <property type="match status" value="1"/>
</dbReference>
<dbReference type="AlphaFoldDB" id="A0AAW2ZF30"/>
<dbReference type="PANTHER" id="PTHR11024:SF2">
    <property type="entry name" value="PROTEIN SEC13 HOMOLOG"/>
    <property type="match status" value="1"/>
</dbReference>
<evidence type="ECO:0000256" key="3">
    <source>
        <dbReference type="ARBA" id="ARBA00022448"/>
    </source>
</evidence>
<evidence type="ECO:0000256" key="5">
    <source>
        <dbReference type="ARBA" id="ARBA00022737"/>
    </source>
</evidence>
<keyword evidence="8" id="KW-0811">Translocation</keyword>
<feature type="repeat" description="WD" evidence="11">
    <location>
        <begin position="216"/>
        <end position="251"/>
    </location>
</feature>
<comment type="similarity">
    <text evidence="2">Belongs to the WD repeat SEC13 family.</text>
</comment>
<evidence type="ECO:0000313" key="13">
    <source>
        <dbReference type="Proteomes" id="UP001431209"/>
    </source>
</evidence>
<proteinExistence type="inferred from homology"/>
<keyword evidence="7" id="KW-0653">Protein transport</keyword>
<keyword evidence="3" id="KW-0813">Transport</keyword>
<evidence type="ECO:0000256" key="8">
    <source>
        <dbReference type="ARBA" id="ARBA00023010"/>
    </source>
</evidence>
<keyword evidence="4 11" id="KW-0853">WD repeat</keyword>
<name>A0AAW2ZF30_9EUKA</name>
<keyword evidence="6" id="KW-0509">mRNA transport</keyword>
<dbReference type="InterPro" id="IPR015943">
    <property type="entry name" value="WD40/YVTN_repeat-like_dom_sf"/>
</dbReference>
<dbReference type="PANTHER" id="PTHR11024">
    <property type="entry name" value="NUCLEAR PORE COMPLEX PROTEIN SEC13 / SEH1 FAMILY MEMBER"/>
    <property type="match status" value="1"/>
</dbReference>
<dbReference type="InterPro" id="IPR001680">
    <property type="entry name" value="WD40_rpt"/>
</dbReference>
<dbReference type="EMBL" id="JAOPGA020001436">
    <property type="protein sequence ID" value="KAL0488396.1"/>
    <property type="molecule type" value="Genomic_DNA"/>
</dbReference>
<dbReference type="GO" id="GO:0030127">
    <property type="term" value="C:COPII vesicle coat"/>
    <property type="evidence" value="ECO:0007669"/>
    <property type="project" value="TreeGrafter"/>
</dbReference>
<sequence>MTTATTTFDTKHEDMILIKLTVIQHDSKFDYYGKRLATCSSDRTIKIFDVTQDNKPLAELKGHEGPVWQVAWAHPQFGSILASCSYDHKVFIWREGQNNQWSKIYEYKHLSSVNAVAWAPHELGLVLASASSDSTIVVNTYREQTNTWDPKVIKDAHDINCNAISWAPSAPLASLTNQPDQQAQQTLQTRLVSGGGDHLVKVWVLEGNEWKCEFKLDKHSDWVRDVAWASNIGLPYDTIASCSQDQNVYVWRRDTNSTGNWNATKVNKFNTVVWRVSWSLMGNLLAVSTADNQVTLWKEGLDGNWTNVSTLTDQNSTTAPSQ</sequence>
<feature type="repeat" description="WD" evidence="11">
    <location>
        <begin position="60"/>
        <end position="93"/>
    </location>
</feature>
<dbReference type="Proteomes" id="UP001431209">
    <property type="component" value="Unassembled WGS sequence"/>
</dbReference>
<evidence type="ECO:0000256" key="10">
    <source>
        <dbReference type="ARBA" id="ARBA00023242"/>
    </source>
</evidence>
<dbReference type="Pfam" id="PF00400">
    <property type="entry name" value="WD40"/>
    <property type="match status" value="5"/>
</dbReference>
<dbReference type="Gene3D" id="2.130.10.10">
    <property type="entry name" value="YVTN repeat-like/Quinoprotein amine dehydrogenase"/>
    <property type="match status" value="1"/>
</dbReference>
<comment type="subcellular location">
    <subcellularLocation>
        <location evidence="1">Nucleus</location>
        <location evidence="1">Nuclear pore complex</location>
    </subcellularLocation>
</comment>
<evidence type="ECO:0000256" key="6">
    <source>
        <dbReference type="ARBA" id="ARBA00022816"/>
    </source>
</evidence>
<dbReference type="PROSITE" id="PS50082">
    <property type="entry name" value="WD_REPEATS_2"/>
    <property type="match status" value="2"/>
</dbReference>
<reference evidence="12 13" key="1">
    <citation type="submission" date="2024-03" db="EMBL/GenBank/DDBJ databases">
        <title>The Acrasis kona genome and developmental transcriptomes reveal deep origins of eukaryotic multicellular pathways.</title>
        <authorList>
            <person name="Sheikh S."/>
            <person name="Fu C.-J."/>
            <person name="Brown M.W."/>
            <person name="Baldauf S.L."/>
        </authorList>
    </citation>
    <scope>NUCLEOTIDE SEQUENCE [LARGE SCALE GENOMIC DNA]</scope>
    <source>
        <strain evidence="12 13">ATCC MYA-3509</strain>
    </source>
</reference>
<keyword evidence="9" id="KW-0906">Nuclear pore complex</keyword>
<dbReference type="GO" id="GO:0090114">
    <property type="term" value="P:COPII-coated vesicle budding"/>
    <property type="evidence" value="ECO:0007669"/>
    <property type="project" value="TreeGrafter"/>
</dbReference>
<evidence type="ECO:0000256" key="11">
    <source>
        <dbReference type="PROSITE-ProRule" id="PRU00221"/>
    </source>
</evidence>
<evidence type="ECO:0000256" key="4">
    <source>
        <dbReference type="ARBA" id="ARBA00022574"/>
    </source>
</evidence>
<comment type="caution">
    <text evidence="12">The sequence shown here is derived from an EMBL/GenBank/DDBJ whole genome shotgun (WGS) entry which is preliminary data.</text>
</comment>
<dbReference type="GO" id="GO:0005198">
    <property type="term" value="F:structural molecule activity"/>
    <property type="evidence" value="ECO:0007669"/>
    <property type="project" value="InterPro"/>
</dbReference>
<dbReference type="SMART" id="SM00320">
    <property type="entry name" value="WD40"/>
    <property type="match status" value="6"/>
</dbReference>
<dbReference type="GO" id="GO:0006606">
    <property type="term" value="P:protein import into nucleus"/>
    <property type="evidence" value="ECO:0007669"/>
    <property type="project" value="TreeGrafter"/>
</dbReference>
<organism evidence="12 13">
    <name type="scientific">Acrasis kona</name>
    <dbReference type="NCBI Taxonomy" id="1008807"/>
    <lineage>
        <taxon>Eukaryota</taxon>
        <taxon>Discoba</taxon>
        <taxon>Heterolobosea</taxon>
        <taxon>Tetramitia</taxon>
        <taxon>Eutetramitia</taxon>
        <taxon>Acrasidae</taxon>
        <taxon>Acrasis</taxon>
    </lineage>
</organism>
<evidence type="ECO:0000256" key="2">
    <source>
        <dbReference type="ARBA" id="ARBA00010102"/>
    </source>
</evidence>
<dbReference type="InterPro" id="IPR036322">
    <property type="entry name" value="WD40_repeat_dom_sf"/>
</dbReference>
<keyword evidence="10" id="KW-0539">Nucleus</keyword>
<dbReference type="InterPro" id="IPR037363">
    <property type="entry name" value="Sec13/Seh1_fam"/>
</dbReference>
<accession>A0AAW2ZF30</accession>
<keyword evidence="5" id="KW-0677">Repeat</keyword>
<evidence type="ECO:0000256" key="7">
    <source>
        <dbReference type="ARBA" id="ARBA00022927"/>
    </source>
</evidence>
<keyword evidence="13" id="KW-1185">Reference proteome</keyword>